<feature type="transmembrane region" description="Helical" evidence="1">
    <location>
        <begin position="20"/>
        <end position="44"/>
    </location>
</feature>
<dbReference type="Pfam" id="PF07596">
    <property type="entry name" value="SBP_bac_10"/>
    <property type="match status" value="1"/>
</dbReference>
<dbReference type="PANTHER" id="PTHR30093">
    <property type="entry name" value="GENERAL SECRETION PATHWAY PROTEIN G"/>
    <property type="match status" value="1"/>
</dbReference>
<evidence type="ECO:0000313" key="3">
    <source>
        <dbReference type="EMBL" id="NMD85043.1"/>
    </source>
</evidence>
<dbReference type="Proteomes" id="UP000576225">
    <property type="component" value="Unassembled WGS sequence"/>
</dbReference>
<sequence length="238" mass="26231">MKSSGTVFNGKDEKMKHASYFTLIELLVVIAIIAILAAMLLPALNKAREKARQISCTSNLKQVGTVCILYGNDFNDHIPAAYDNTDGGQGTPSLWWGAKLSPYFSNIEVEDWILNPAMRCPGIPFSAEERTYSYGQNTCWVADSFSVKRTQIRNTSNKLLYGEVGPGKGAGGIWWAKLNNFGGILGDMQNFAMHHDGGNSMNMGYMDGHVGSLQGMQAYHEMIDSTGEKFTEVLDLRK</sequence>
<gene>
    <name evidence="3" type="ORF">HF882_00445</name>
</gene>
<keyword evidence="1" id="KW-0472">Membrane</keyword>
<evidence type="ECO:0000256" key="1">
    <source>
        <dbReference type="SAM" id="Phobius"/>
    </source>
</evidence>
<keyword evidence="1" id="KW-1133">Transmembrane helix</keyword>
<accession>A0A848AS49</accession>
<organism evidence="3 4">
    <name type="scientific">Victivallis vadensis</name>
    <dbReference type="NCBI Taxonomy" id="172901"/>
    <lineage>
        <taxon>Bacteria</taxon>
        <taxon>Pseudomonadati</taxon>
        <taxon>Lentisphaerota</taxon>
        <taxon>Lentisphaeria</taxon>
        <taxon>Victivallales</taxon>
        <taxon>Victivallaceae</taxon>
        <taxon>Victivallis</taxon>
    </lineage>
</organism>
<name>A0A848AS49_9BACT</name>
<feature type="domain" description="DUF1559" evidence="2">
    <location>
        <begin position="46"/>
        <end position="104"/>
    </location>
</feature>
<dbReference type="EMBL" id="JABAEW010000001">
    <property type="protein sequence ID" value="NMD85043.1"/>
    <property type="molecule type" value="Genomic_DNA"/>
</dbReference>
<comment type="caution">
    <text evidence="3">The sequence shown here is derived from an EMBL/GenBank/DDBJ whole genome shotgun (WGS) entry which is preliminary data.</text>
</comment>
<evidence type="ECO:0000259" key="2">
    <source>
        <dbReference type="Pfam" id="PF07596"/>
    </source>
</evidence>
<evidence type="ECO:0000313" key="4">
    <source>
        <dbReference type="Proteomes" id="UP000576225"/>
    </source>
</evidence>
<proteinExistence type="predicted"/>
<dbReference type="AlphaFoldDB" id="A0A848AS49"/>
<keyword evidence="1" id="KW-0812">Transmembrane</keyword>
<dbReference type="InterPro" id="IPR045584">
    <property type="entry name" value="Pilin-like"/>
</dbReference>
<dbReference type="PANTHER" id="PTHR30093:SF2">
    <property type="entry name" value="TYPE II SECRETION SYSTEM PROTEIN H"/>
    <property type="match status" value="1"/>
</dbReference>
<protein>
    <submittedName>
        <fullName evidence="3">DUF1559 domain-containing protein</fullName>
    </submittedName>
</protein>
<dbReference type="InterPro" id="IPR011453">
    <property type="entry name" value="DUF1559"/>
</dbReference>
<dbReference type="Gene3D" id="3.30.700.10">
    <property type="entry name" value="Glycoprotein, Type 4 Pilin"/>
    <property type="match status" value="1"/>
</dbReference>
<dbReference type="SUPFAM" id="SSF54523">
    <property type="entry name" value="Pili subunits"/>
    <property type="match status" value="1"/>
</dbReference>
<reference evidence="3 4" key="1">
    <citation type="submission" date="2020-04" db="EMBL/GenBank/DDBJ databases">
        <authorList>
            <person name="Hitch T.C.A."/>
            <person name="Wylensek D."/>
            <person name="Clavel T."/>
        </authorList>
    </citation>
    <scope>NUCLEOTIDE SEQUENCE [LARGE SCALE GENOMIC DNA]</scope>
    <source>
        <strain evidence="3 4">COR2-253-APC-1A</strain>
    </source>
</reference>
<dbReference type="NCBIfam" id="TIGR02532">
    <property type="entry name" value="IV_pilin_GFxxxE"/>
    <property type="match status" value="1"/>
</dbReference>
<dbReference type="InterPro" id="IPR012902">
    <property type="entry name" value="N_methyl_site"/>
</dbReference>